<dbReference type="RefSeq" id="WP_342965499.1">
    <property type="nucleotide sequence ID" value="NZ_JAZHGC010000111.1"/>
</dbReference>
<name>A0ABU9QSS2_9BURK</name>
<organism evidence="1 2">
    <name type="scientific">Paraburkholderia sabiae</name>
    <dbReference type="NCBI Taxonomy" id="273251"/>
    <lineage>
        <taxon>Bacteria</taxon>
        <taxon>Pseudomonadati</taxon>
        <taxon>Pseudomonadota</taxon>
        <taxon>Betaproteobacteria</taxon>
        <taxon>Burkholderiales</taxon>
        <taxon>Burkholderiaceae</taxon>
        <taxon>Paraburkholderia</taxon>
    </lineage>
</organism>
<comment type="caution">
    <text evidence="1">The sequence shown here is derived from an EMBL/GenBank/DDBJ whole genome shotgun (WGS) entry which is preliminary data.</text>
</comment>
<dbReference type="Proteomes" id="UP001494588">
    <property type="component" value="Unassembled WGS sequence"/>
</dbReference>
<dbReference type="InterPro" id="IPR035315">
    <property type="entry name" value="DUF5372"/>
</dbReference>
<gene>
    <name evidence="1" type="ORF">V4C55_43750</name>
</gene>
<protein>
    <submittedName>
        <fullName evidence="1">DUF5372 family protein</fullName>
    </submittedName>
</protein>
<accession>A0ABU9QSS2</accession>
<sequence>MIIRYPFHPRCGERITVIGMTNYRGESYLTIRQPDGTLTHLPPWMTDEDAARMSVVVQPELPHAVLIELLRLVDTALSCFAAVTPEGGK</sequence>
<feature type="non-terminal residue" evidence="1">
    <location>
        <position position="89"/>
    </location>
</feature>
<reference evidence="1 2" key="1">
    <citation type="submission" date="2024-01" db="EMBL/GenBank/DDBJ databases">
        <title>The diversity of rhizobia nodulating Mimosa spp. in eleven states of Brazil covering several biomes is determined by host plant, location, and edaphic factors.</title>
        <authorList>
            <person name="Rouws L."/>
            <person name="Barauna A."/>
            <person name="Beukes C."/>
            <person name="De Faria S.M."/>
            <person name="Gross E."/>
            <person name="Dos Reis Junior F.B."/>
            <person name="Simon M."/>
            <person name="Maluk M."/>
            <person name="Odee D.W."/>
            <person name="Kenicer G."/>
            <person name="Young J.P.W."/>
            <person name="Reis V.M."/>
            <person name="Zilli J."/>
            <person name="James E.K."/>
        </authorList>
    </citation>
    <scope>NUCLEOTIDE SEQUENCE [LARGE SCALE GENOMIC DNA]</scope>
    <source>
        <strain evidence="1 2">JPY77</strain>
    </source>
</reference>
<dbReference type="Pfam" id="PF17342">
    <property type="entry name" value="DUF5372"/>
    <property type="match status" value="1"/>
</dbReference>
<dbReference type="EMBL" id="JAZHGC010000111">
    <property type="protein sequence ID" value="MEM5292544.1"/>
    <property type="molecule type" value="Genomic_DNA"/>
</dbReference>
<evidence type="ECO:0000313" key="1">
    <source>
        <dbReference type="EMBL" id="MEM5292544.1"/>
    </source>
</evidence>
<evidence type="ECO:0000313" key="2">
    <source>
        <dbReference type="Proteomes" id="UP001494588"/>
    </source>
</evidence>
<keyword evidence="2" id="KW-1185">Reference proteome</keyword>
<proteinExistence type="predicted"/>